<sequence>MAQVKAGQATRKARATALREAGKADDKGNIDEIKQYRDARWPNTPAGPKGQYAPGSYERARPRPARSVACNTIVFGQTKMVIGWLGKQLPWPGRYDQLSRFRRLAVEGPLHAESLARAWFGDMQEPISPLDKGSPFTRLLLTLSQTPMQRAPPARIRARPWVHGHRHLRYGSQPASKNISAPRSLSQFGGQPFEREGGGDRARSFFLPYRAMERFTAMVNSRRATAAPAPDGEEAKENGKRRLTAAEEAYLRIQLEEIVVVKNEDVTRLAAAHGATNHLGGASARAYAPAAAAPAGGSAAATAARGAVSTTRVADCCSSTSSKDLSSSGDRSDSPLDQPVVLTEHSSRAMPLPLSESIPPLLLPHPPRSMAQGTAPSAGGGCTSAPAVSTTPPGTPRASAAPPMPMPPPSAAGIGFYYAVELYFDPALENQVLKAWNALARRQLGSRLIDAAARPHLPLLHLPAAALPPPGTGAGGDPLLRLGPSLRALASRLDPLPLALSALAALPASANSPNDNVLFLAPTPSAALLGLHAQLCELLRKDAGVEVPDAFRPDHWVPRCAVAVDVPRGRMAEAFCVLRELKLLPVSGYGMDIALVEVGPSVRELVSYPLGGSGGAGAD</sequence>
<comment type="caution">
    <text evidence="2">The sequence shown here is derived from an EMBL/GenBank/DDBJ whole genome shotgun (WGS) entry which is preliminary data.</text>
</comment>
<evidence type="ECO:0000256" key="1">
    <source>
        <dbReference type="SAM" id="MobiDB-lite"/>
    </source>
</evidence>
<feature type="compositionally biased region" description="Low complexity" evidence="1">
    <location>
        <begin position="311"/>
        <end position="329"/>
    </location>
</feature>
<accession>A0A835EHB1</accession>
<protein>
    <submittedName>
        <fullName evidence="2">Uncharacterized protein</fullName>
    </submittedName>
</protein>
<proteinExistence type="predicted"/>
<dbReference type="PANTHER" id="PTHR36039:SF2">
    <property type="entry name" value="RNA LIGASE_CYCLIC NUCLEOTIDE PHOSPHODIESTERASE FAMILY PROTEIN"/>
    <property type="match status" value="1"/>
</dbReference>
<dbReference type="Gene3D" id="3.90.1140.10">
    <property type="entry name" value="Cyclic phosphodiesterase"/>
    <property type="match status" value="1"/>
</dbReference>
<name>A0A835EHB1_9POAL</name>
<evidence type="ECO:0000313" key="2">
    <source>
        <dbReference type="EMBL" id="KAF8688754.1"/>
    </source>
</evidence>
<feature type="region of interest" description="Disordered" evidence="1">
    <location>
        <begin position="1"/>
        <end position="60"/>
    </location>
</feature>
<feature type="region of interest" description="Disordered" evidence="1">
    <location>
        <begin position="172"/>
        <end position="199"/>
    </location>
</feature>
<keyword evidence="3" id="KW-1185">Reference proteome</keyword>
<dbReference type="AlphaFoldDB" id="A0A835EHB1"/>
<feature type="compositionally biased region" description="Basic and acidic residues" evidence="1">
    <location>
        <begin position="20"/>
        <end position="40"/>
    </location>
</feature>
<dbReference type="Proteomes" id="UP000636709">
    <property type="component" value="Unassembled WGS sequence"/>
</dbReference>
<feature type="compositionally biased region" description="Low complexity" evidence="1">
    <location>
        <begin position="351"/>
        <end position="360"/>
    </location>
</feature>
<gene>
    <name evidence="2" type="ORF">HU200_042233</name>
</gene>
<evidence type="ECO:0000313" key="3">
    <source>
        <dbReference type="Proteomes" id="UP000636709"/>
    </source>
</evidence>
<feature type="region of interest" description="Disordered" evidence="1">
    <location>
        <begin position="311"/>
        <end position="403"/>
    </location>
</feature>
<dbReference type="OrthoDB" id="1879605at2759"/>
<feature type="compositionally biased region" description="Polar residues" evidence="1">
    <location>
        <begin position="173"/>
        <end position="189"/>
    </location>
</feature>
<organism evidence="2 3">
    <name type="scientific">Digitaria exilis</name>
    <dbReference type="NCBI Taxonomy" id="1010633"/>
    <lineage>
        <taxon>Eukaryota</taxon>
        <taxon>Viridiplantae</taxon>
        <taxon>Streptophyta</taxon>
        <taxon>Embryophyta</taxon>
        <taxon>Tracheophyta</taxon>
        <taxon>Spermatophyta</taxon>
        <taxon>Magnoliopsida</taxon>
        <taxon>Liliopsida</taxon>
        <taxon>Poales</taxon>
        <taxon>Poaceae</taxon>
        <taxon>PACMAD clade</taxon>
        <taxon>Panicoideae</taxon>
        <taxon>Panicodae</taxon>
        <taxon>Paniceae</taxon>
        <taxon>Anthephorinae</taxon>
        <taxon>Digitaria</taxon>
    </lineage>
</organism>
<dbReference type="EMBL" id="JACEFO010002027">
    <property type="protein sequence ID" value="KAF8688754.1"/>
    <property type="molecule type" value="Genomic_DNA"/>
</dbReference>
<dbReference type="PANTHER" id="PTHR36039">
    <property type="match status" value="1"/>
</dbReference>
<reference evidence="2" key="1">
    <citation type="submission" date="2020-07" db="EMBL/GenBank/DDBJ databases">
        <title>Genome sequence and genetic diversity analysis of an under-domesticated orphan crop, white fonio (Digitaria exilis).</title>
        <authorList>
            <person name="Bennetzen J.L."/>
            <person name="Chen S."/>
            <person name="Ma X."/>
            <person name="Wang X."/>
            <person name="Yssel A.E.J."/>
            <person name="Chaluvadi S.R."/>
            <person name="Johnson M."/>
            <person name="Gangashetty P."/>
            <person name="Hamidou F."/>
            <person name="Sanogo M.D."/>
            <person name="Zwaenepoel A."/>
            <person name="Wallace J."/>
            <person name="Van De Peer Y."/>
            <person name="Van Deynze A."/>
        </authorList>
    </citation>
    <scope>NUCLEOTIDE SEQUENCE</scope>
    <source>
        <tissue evidence="2">Leaves</tissue>
    </source>
</reference>